<dbReference type="HOGENOM" id="CLU_094437_0_0_1"/>
<dbReference type="EMBL" id="KB095905">
    <property type="protein sequence ID" value="ESO10199.1"/>
    <property type="molecule type" value="Genomic_DNA"/>
</dbReference>
<sequence length="138" mass="15398">GSKIKELRAKTGTYIKTPVKGEPPIFIITGRKEGIEMAKKEILAISDYFNQIRNSRLGNTGSNKSSEEVHIRVSVPYDVVGLLVGPKGNTIKKIQQETQTYIVTPNRDHKPIFQISGSVENVEKAKNAIKSYVWQRTG</sequence>
<dbReference type="Proteomes" id="UP000015101">
    <property type="component" value="Unassembled WGS sequence"/>
</dbReference>
<keyword evidence="5" id="KW-1185">Reference proteome</keyword>
<evidence type="ECO:0000259" key="2">
    <source>
        <dbReference type="SMART" id="SM00322"/>
    </source>
</evidence>
<dbReference type="eggNOG" id="KOG2113">
    <property type="taxonomic scope" value="Eukaryota"/>
</dbReference>
<dbReference type="InParanoid" id="T1G176"/>
<dbReference type="AlphaFoldDB" id="T1G176"/>
<organism evidence="4 5">
    <name type="scientific">Helobdella robusta</name>
    <name type="common">Californian leech</name>
    <dbReference type="NCBI Taxonomy" id="6412"/>
    <lineage>
        <taxon>Eukaryota</taxon>
        <taxon>Metazoa</taxon>
        <taxon>Spiralia</taxon>
        <taxon>Lophotrochozoa</taxon>
        <taxon>Annelida</taxon>
        <taxon>Clitellata</taxon>
        <taxon>Hirudinea</taxon>
        <taxon>Rhynchobdellida</taxon>
        <taxon>Glossiphoniidae</taxon>
        <taxon>Helobdella</taxon>
    </lineage>
</organism>
<dbReference type="Gene3D" id="3.30.1370.10">
    <property type="entry name" value="K Homology domain, type 1"/>
    <property type="match status" value="2"/>
</dbReference>
<name>T1G176_HELRO</name>
<dbReference type="InterPro" id="IPR047227">
    <property type="entry name" value="MEX3"/>
</dbReference>
<accession>T1G176</accession>
<dbReference type="CTD" id="20214824"/>
<proteinExistence type="predicted"/>
<dbReference type="SUPFAM" id="SSF54791">
    <property type="entry name" value="Eukaryotic type KH-domain (KH-domain type I)"/>
    <property type="match status" value="2"/>
</dbReference>
<dbReference type="EnsemblMetazoa" id="HelroT72945">
    <property type="protein sequence ID" value="HelroP72945"/>
    <property type="gene ID" value="HelroG72945"/>
</dbReference>
<dbReference type="Pfam" id="PF00013">
    <property type="entry name" value="KH_1"/>
    <property type="match status" value="2"/>
</dbReference>
<dbReference type="InterPro" id="IPR036612">
    <property type="entry name" value="KH_dom_type_1_sf"/>
</dbReference>
<reference evidence="4" key="3">
    <citation type="submission" date="2015-06" db="UniProtKB">
        <authorList>
            <consortium name="EnsemblMetazoa"/>
        </authorList>
    </citation>
    <scope>IDENTIFICATION</scope>
</reference>
<feature type="domain" description="K Homology" evidence="2">
    <location>
        <begin position="1"/>
        <end position="47"/>
    </location>
</feature>
<protein>
    <recommendedName>
        <fullName evidence="2">K Homology domain-containing protein</fullName>
    </recommendedName>
</protein>
<dbReference type="PROSITE" id="PS50084">
    <property type="entry name" value="KH_TYPE_1"/>
    <property type="match status" value="2"/>
</dbReference>
<feature type="domain" description="K Homology" evidence="2">
    <location>
        <begin position="67"/>
        <end position="134"/>
    </location>
</feature>
<evidence type="ECO:0000256" key="1">
    <source>
        <dbReference type="PROSITE-ProRule" id="PRU00117"/>
    </source>
</evidence>
<dbReference type="PANTHER" id="PTHR23285:SF7">
    <property type="entry name" value="LD09246P1"/>
    <property type="match status" value="1"/>
</dbReference>
<dbReference type="InterPro" id="IPR004088">
    <property type="entry name" value="KH_dom_type_1"/>
</dbReference>
<evidence type="ECO:0000313" key="4">
    <source>
        <dbReference type="EnsemblMetazoa" id="HelroP72945"/>
    </source>
</evidence>
<dbReference type="InterPro" id="IPR004087">
    <property type="entry name" value="KH_dom"/>
</dbReference>
<dbReference type="SMART" id="SM00322">
    <property type="entry name" value="KH"/>
    <property type="match status" value="2"/>
</dbReference>
<dbReference type="EMBL" id="AMQM01002892">
    <property type="status" value="NOT_ANNOTATED_CDS"/>
    <property type="molecule type" value="Genomic_DNA"/>
</dbReference>
<dbReference type="RefSeq" id="XP_009012013.1">
    <property type="nucleotide sequence ID" value="XM_009013765.1"/>
</dbReference>
<keyword evidence="1" id="KW-0694">RNA-binding</keyword>
<dbReference type="KEGG" id="hro:HELRODRAFT_72945"/>
<dbReference type="OrthoDB" id="427410at2759"/>
<dbReference type="GeneID" id="20214824"/>
<dbReference type="GO" id="GO:0003723">
    <property type="term" value="F:RNA binding"/>
    <property type="evidence" value="ECO:0007669"/>
    <property type="project" value="UniProtKB-UniRule"/>
</dbReference>
<reference evidence="5" key="1">
    <citation type="submission" date="2012-12" db="EMBL/GenBank/DDBJ databases">
        <authorList>
            <person name="Hellsten U."/>
            <person name="Grimwood J."/>
            <person name="Chapman J.A."/>
            <person name="Shapiro H."/>
            <person name="Aerts A."/>
            <person name="Otillar R.P."/>
            <person name="Terry A.Y."/>
            <person name="Boore J.L."/>
            <person name="Simakov O."/>
            <person name="Marletaz F."/>
            <person name="Cho S.-J."/>
            <person name="Edsinger-Gonzales E."/>
            <person name="Havlak P."/>
            <person name="Kuo D.-H."/>
            <person name="Larsson T."/>
            <person name="Lv J."/>
            <person name="Arendt D."/>
            <person name="Savage R."/>
            <person name="Osoegawa K."/>
            <person name="de Jong P."/>
            <person name="Lindberg D.R."/>
            <person name="Seaver E.C."/>
            <person name="Weisblat D.A."/>
            <person name="Putnam N.H."/>
            <person name="Grigoriev I.V."/>
            <person name="Rokhsar D.S."/>
        </authorList>
    </citation>
    <scope>NUCLEOTIDE SEQUENCE</scope>
</reference>
<dbReference type="PANTHER" id="PTHR23285">
    <property type="entry name" value="RING FINGER AND KH DOMAIN CONTAINING PROTEIN 1"/>
    <property type="match status" value="1"/>
</dbReference>
<evidence type="ECO:0000313" key="3">
    <source>
        <dbReference type="EMBL" id="ESO10199.1"/>
    </source>
</evidence>
<evidence type="ECO:0000313" key="5">
    <source>
        <dbReference type="Proteomes" id="UP000015101"/>
    </source>
</evidence>
<reference evidence="3 5" key="2">
    <citation type="journal article" date="2013" name="Nature">
        <title>Insights into bilaterian evolution from three spiralian genomes.</title>
        <authorList>
            <person name="Simakov O."/>
            <person name="Marletaz F."/>
            <person name="Cho S.J."/>
            <person name="Edsinger-Gonzales E."/>
            <person name="Havlak P."/>
            <person name="Hellsten U."/>
            <person name="Kuo D.H."/>
            <person name="Larsson T."/>
            <person name="Lv J."/>
            <person name="Arendt D."/>
            <person name="Savage R."/>
            <person name="Osoegawa K."/>
            <person name="de Jong P."/>
            <person name="Grimwood J."/>
            <person name="Chapman J.A."/>
            <person name="Shapiro H."/>
            <person name="Aerts A."/>
            <person name="Otillar R.P."/>
            <person name="Terry A.Y."/>
            <person name="Boore J.L."/>
            <person name="Grigoriev I.V."/>
            <person name="Lindberg D.R."/>
            <person name="Seaver E.C."/>
            <person name="Weisblat D.A."/>
            <person name="Putnam N.H."/>
            <person name="Rokhsar D.S."/>
        </authorList>
    </citation>
    <scope>NUCLEOTIDE SEQUENCE</scope>
</reference>
<gene>
    <name evidence="4" type="primary">20214824</name>
    <name evidence="3" type="ORF">HELRODRAFT_72945</name>
</gene>